<organism evidence="2 3">
    <name type="scientific">Hyphomicrobium sulfonivorans</name>
    <dbReference type="NCBI Taxonomy" id="121290"/>
    <lineage>
        <taxon>Bacteria</taxon>
        <taxon>Pseudomonadati</taxon>
        <taxon>Pseudomonadota</taxon>
        <taxon>Alphaproteobacteria</taxon>
        <taxon>Hyphomicrobiales</taxon>
        <taxon>Hyphomicrobiaceae</taxon>
        <taxon>Hyphomicrobium</taxon>
    </lineage>
</organism>
<dbReference type="PANTHER" id="PTHR33376">
    <property type="match status" value="1"/>
</dbReference>
<evidence type="ECO:0000313" key="2">
    <source>
        <dbReference type="EMBL" id="KWT70616.1"/>
    </source>
</evidence>
<dbReference type="InterPro" id="IPR019546">
    <property type="entry name" value="TAT_signal_bac_arc"/>
</dbReference>
<dbReference type="GO" id="GO:0055085">
    <property type="term" value="P:transmembrane transport"/>
    <property type="evidence" value="ECO:0007669"/>
    <property type="project" value="InterPro"/>
</dbReference>
<reference evidence="2 3" key="1">
    <citation type="submission" date="2015-10" db="EMBL/GenBank/DDBJ databases">
        <title>Transcriptomic analysis of a linuron degrading triple-species bacterial consortium.</title>
        <authorList>
            <person name="Albers P."/>
        </authorList>
    </citation>
    <scope>NUCLEOTIDE SEQUENCE [LARGE SCALE GENOMIC DNA]</scope>
    <source>
        <strain evidence="2 3">WDL6</strain>
    </source>
</reference>
<proteinExistence type="predicted"/>
<dbReference type="RefSeq" id="WP_068460062.1">
    <property type="nucleotide sequence ID" value="NZ_LMTR01000030.1"/>
</dbReference>
<dbReference type="Gene3D" id="3.40.190.170">
    <property type="entry name" value="Bacterial extracellular solute-binding protein, family 7"/>
    <property type="match status" value="1"/>
</dbReference>
<dbReference type="InterPro" id="IPR006311">
    <property type="entry name" value="TAT_signal"/>
</dbReference>
<dbReference type="AlphaFoldDB" id="A0A109BKQ8"/>
<evidence type="ECO:0000313" key="3">
    <source>
        <dbReference type="Proteomes" id="UP000059074"/>
    </source>
</evidence>
<dbReference type="InterPro" id="IPR038404">
    <property type="entry name" value="TRAP_DctP_sf"/>
</dbReference>
<dbReference type="PATRIC" id="fig|121290.4.peg.1708"/>
<dbReference type="PANTHER" id="PTHR33376:SF5">
    <property type="entry name" value="EXTRACYTOPLASMIC SOLUTE RECEPTOR PROTEIN"/>
    <property type="match status" value="1"/>
</dbReference>
<dbReference type="Proteomes" id="UP000059074">
    <property type="component" value="Unassembled WGS sequence"/>
</dbReference>
<dbReference type="STRING" id="121290.APY04_0896"/>
<keyword evidence="1" id="KW-0732">Signal</keyword>
<dbReference type="Gene3D" id="3.40.190.10">
    <property type="entry name" value="Periplasmic binding protein-like II"/>
    <property type="match status" value="1"/>
</dbReference>
<dbReference type="PROSITE" id="PS51318">
    <property type="entry name" value="TAT"/>
    <property type="match status" value="1"/>
</dbReference>
<name>A0A109BKQ8_HYPSL</name>
<accession>A0A109BKQ8</accession>
<dbReference type="EMBL" id="LMTR01000030">
    <property type="protein sequence ID" value="KWT70616.1"/>
    <property type="molecule type" value="Genomic_DNA"/>
</dbReference>
<keyword evidence="3" id="KW-1185">Reference proteome</keyword>
<protein>
    <recommendedName>
        <fullName evidence="4">TRAP-type C4-dicarboxylate transport system, periplasmic component</fullName>
    </recommendedName>
</protein>
<dbReference type="Pfam" id="PF10518">
    <property type="entry name" value="TAT_signal"/>
    <property type="match status" value="1"/>
</dbReference>
<comment type="caution">
    <text evidence="2">The sequence shown here is derived from an EMBL/GenBank/DDBJ whole genome shotgun (WGS) entry which is preliminary data.</text>
</comment>
<evidence type="ECO:0000256" key="1">
    <source>
        <dbReference type="ARBA" id="ARBA00022729"/>
    </source>
</evidence>
<gene>
    <name evidence="2" type="ORF">APY04_0896</name>
</gene>
<dbReference type="NCBIfam" id="TIGR01409">
    <property type="entry name" value="TAT_signal_seq"/>
    <property type="match status" value="1"/>
</dbReference>
<dbReference type="Pfam" id="PF03480">
    <property type="entry name" value="DctP"/>
    <property type="match status" value="1"/>
</dbReference>
<dbReference type="InterPro" id="IPR018389">
    <property type="entry name" value="DctP_fam"/>
</dbReference>
<evidence type="ECO:0008006" key="4">
    <source>
        <dbReference type="Google" id="ProtNLM"/>
    </source>
</evidence>
<sequence length="355" mass="37175">MDRRDFLKSTGAAAAASTLAVGQSLAADHQASVATPAINRGIRQLRLALPWADGFAGPADWANRLARSIALLGQGHLEVSLQYSADDGLAAVQKGDADLFFGDLNAHAGQHRGFSFFSGLPGECGLPPRLLNTWLVAGGGQALWDELGAEANIKPLLAAHTGPTSYFMASRRIETVGALAGCRMQIEGLGGDVARGLGLEPVNMAPAHIADAIANGELLAAECGGAIATYAVGLTRSAAYSAGTSINRNGSALALAINRPFWESLQDSAQAVLTAAAASEFNQSLAEEEAHRHLLHPAADANRIWPIALELDHAIRQIADAVVAHVAGSDATTRRINHSYNAFRRSTRYSESFVG</sequence>